<dbReference type="Proteomes" id="UP000319804">
    <property type="component" value="Unassembled WGS sequence"/>
</dbReference>
<dbReference type="PANTHER" id="PTHR33653">
    <property type="entry name" value="RIBONUCLEASE VAPC2"/>
    <property type="match status" value="1"/>
</dbReference>
<dbReference type="GO" id="GO:0004540">
    <property type="term" value="F:RNA nuclease activity"/>
    <property type="evidence" value="ECO:0007669"/>
    <property type="project" value="InterPro"/>
</dbReference>
<dbReference type="InterPro" id="IPR050556">
    <property type="entry name" value="Type_II_TA_system_RNase"/>
</dbReference>
<dbReference type="OrthoDB" id="3257696at2"/>
<keyword evidence="6 8" id="KW-0460">Magnesium</keyword>
<name>A0A4Y3UKT7_9MICO</name>
<feature type="binding site" evidence="8">
    <location>
        <position position="100"/>
    </location>
    <ligand>
        <name>Mg(2+)</name>
        <dbReference type="ChEBI" id="CHEBI:18420"/>
    </ligand>
</feature>
<dbReference type="GO" id="GO:0090729">
    <property type="term" value="F:toxin activity"/>
    <property type="evidence" value="ECO:0007669"/>
    <property type="project" value="UniProtKB-KW"/>
</dbReference>
<comment type="caution">
    <text evidence="10">The sequence shown here is derived from an EMBL/GenBank/DDBJ whole genome shotgun (WGS) entry which is preliminary data.</text>
</comment>
<evidence type="ECO:0000256" key="3">
    <source>
        <dbReference type="ARBA" id="ARBA00022722"/>
    </source>
</evidence>
<keyword evidence="4 8" id="KW-0479">Metal-binding</keyword>
<keyword evidence="8" id="KW-0800">Toxin</keyword>
<dbReference type="GO" id="GO:0016787">
    <property type="term" value="F:hydrolase activity"/>
    <property type="evidence" value="ECO:0007669"/>
    <property type="project" value="UniProtKB-KW"/>
</dbReference>
<dbReference type="Pfam" id="PF01850">
    <property type="entry name" value="PIN"/>
    <property type="match status" value="1"/>
</dbReference>
<evidence type="ECO:0000256" key="8">
    <source>
        <dbReference type="HAMAP-Rule" id="MF_00265"/>
    </source>
</evidence>
<evidence type="ECO:0000256" key="4">
    <source>
        <dbReference type="ARBA" id="ARBA00022723"/>
    </source>
</evidence>
<comment type="similarity">
    <text evidence="7 8">Belongs to the PINc/VapC protein family.</text>
</comment>
<dbReference type="InterPro" id="IPR029060">
    <property type="entry name" value="PIN-like_dom_sf"/>
</dbReference>
<keyword evidence="2 8" id="KW-1277">Toxin-antitoxin system</keyword>
<dbReference type="EMBL" id="VFPS01000002">
    <property type="protein sequence ID" value="TQM98768.1"/>
    <property type="molecule type" value="Genomic_DNA"/>
</dbReference>
<keyword evidence="5 8" id="KW-0378">Hydrolase</keyword>
<comment type="cofactor">
    <cofactor evidence="1 8">
        <name>Mg(2+)</name>
        <dbReference type="ChEBI" id="CHEBI:18420"/>
    </cofactor>
</comment>
<dbReference type="HAMAP" id="MF_00265">
    <property type="entry name" value="VapC_Nob1"/>
    <property type="match status" value="1"/>
</dbReference>
<dbReference type="InterPro" id="IPR022907">
    <property type="entry name" value="VapC_family"/>
</dbReference>
<evidence type="ECO:0000259" key="9">
    <source>
        <dbReference type="Pfam" id="PF01850"/>
    </source>
</evidence>
<evidence type="ECO:0000256" key="5">
    <source>
        <dbReference type="ARBA" id="ARBA00022801"/>
    </source>
</evidence>
<dbReference type="EC" id="3.1.-.-" evidence="8"/>
<comment type="function">
    <text evidence="8">Toxic component of a toxin-antitoxin (TA) system. An RNase.</text>
</comment>
<accession>A0A4Y3UKT7</accession>
<gene>
    <name evidence="8" type="primary">vapC</name>
    <name evidence="10" type="ORF">FHX68_1476</name>
</gene>
<dbReference type="RefSeq" id="WP_141380803.1">
    <property type="nucleotide sequence ID" value="NZ_BJNA01000034.1"/>
</dbReference>
<dbReference type="InterPro" id="IPR002716">
    <property type="entry name" value="PIN_dom"/>
</dbReference>
<sequence length="138" mass="14776">MTRALLDSSLVIALFHERRVFDLSSFSDLAISSLTYAELRLGVSMARTANIARGRASALEQAQAIFGEGLPFDDAAAQRYGMITTRASHRGGDPRAHRTDRMIAAIAAARGRVLLTLNPADLRGLDEIVTVLAPPATG</sequence>
<organism evidence="10 11">
    <name type="scientific">Microbacterium lacticum</name>
    <dbReference type="NCBI Taxonomy" id="33885"/>
    <lineage>
        <taxon>Bacteria</taxon>
        <taxon>Bacillati</taxon>
        <taxon>Actinomycetota</taxon>
        <taxon>Actinomycetes</taxon>
        <taxon>Micrococcales</taxon>
        <taxon>Microbacteriaceae</taxon>
        <taxon>Microbacterium</taxon>
    </lineage>
</organism>
<keyword evidence="3 8" id="KW-0540">Nuclease</keyword>
<evidence type="ECO:0000256" key="6">
    <source>
        <dbReference type="ARBA" id="ARBA00022842"/>
    </source>
</evidence>
<evidence type="ECO:0000313" key="11">
    <source>
        <dbReference type="Proteomes" id="UP000319804"/>
    </source>
</evidence>
<dbReference type="GO" id="GO:0000287">
    <property type="term" value="F:magnesium ion binding"/>
    <property type="evidence" value="ECO:0007669"/>
    <property type="project" value="UniProtKB-UniRule"/>
</dbReference>
<evidence type="ECO:0000256" key="1">
    <source>
        <dbReference type="ARBA" id="ARBA00001946"/>
    </source>
</evidence>
<protein>
    <recommendedName>
        <fullName evidence="8">Ribonuclease VapC</fullName>
        <shortName evidence="8">RNase VapC</shortName>
        <ecNumber evidence="8">3.1.-.-</ecNumber>
    </recommendedName>
    <alternativeName>
        <fullName evidence="8">Toxin VapC</fullName>
    </alternativeName>
</protein>
<dbReference type="AlphaFoldDB" id="A0A4Y3UKT7"/>
<reference evidence="10 11" key="1">
    <citation type="submission" date="2019-06" db="EMBL/GenBank/DDBJ databases">
        <title>Sequencing the genomes of 1000 actinobacteria strains.</title>
        <authorList>
            <person name="Klenk H.-P."/>
        </authorList>
    </citation>
    <scope>NUCLEOTIDE SEQUENCE [LARGE SCALE GENOMIC DNA]</scope>
    <source>
        <strain evidence="10 11">DSM 20427</strain>
    </source>
</reference>
<evidence type="ECO:0000313" key="10">
    <source>
        <dbReference type="EMBL" id="TQM98768.1"/>
    </source>
</evidence>
<feature type="binding site" evidence="8">
    <location>
        <position position="7"/>
    </location>
    <ligand>
        <name>Mg(2+)</name>
        <dbReference type="ChEBI" id="CHEBI:18420"/>
    </ligand>
</feature>
<dbReference type="PANTHER" id="PTHR33653:SF1">
    <property type="entry name" value="RIBONUCLEASE VAPC2"/>
    <property type="match status" value="1"/>
</dbReference>
<dbReference type="SUPFAM" id="SSF88723">
    <property type="entry name" value="PIN domain-like"/>
    <property type="match status" value="1"/>
</dbReference>
<dbReference type="Gene3D" id="3.40.50.1010">
    <property type="entry name" value="5'-nuclease"/>
    <property type="match status" value="1"/>
</dbReference>
<feature type="domain" description="PIN" evidence="9">
    <location>
        <begin position="5"/>
        <end position="118"/>
    </location>
</feature>
<keyword evidence="11" id="KW-1185">Reference proteome</keyword>
<evidence type="ECO:0000256" key="7">
    <source>
        <dbReference type="ARBA" id="ARBA00038093"/>
    </source>
</evidence>
<proteinExistence type="inferred from homology"/>
<evidence type="ECO:0000256" key="2">
    <source>
        <dbReference type="ARBA" id="ARBA00022649"/>
    </source>
</evidence>